<sequence length="57" mass="6228">MGASSPPASSHEVSTLLRFARVAYARFSRSAREISHRFGLVAIRSILPGTITPDEWA</sequence>
<accession>A0A0K2VZV3</accession>
<gene>
    <name evidence="1" type="ORF">MPL1032_220152</name>
</gene>
<evidence type="ECO:0000313" key="1">
    <source>
        <dbReference type="EMBL" id="CDX57745.1"/>
    </source>
</evidence>
<evidence type="ECO:0000313" key="2">
    <source>
        <dbReference type="Proteomes" id="UP000182888"/>
    </source>
</evidence>
<organism evidence="1 2">
    <name type="scientific">Mesorhizobium plurifarium</name>
    <dbReference type="NCBI Taxonomy" id="69974"/>
    <lineage>
        <taxon>Bacteria</taxon>
        <taxon>Pseudomonadati</taxon>
        <taxon>Pseudomonadota</taxon>
        <taxon>Alphaproteobacteria</taxon>
        <taxon>Hyphomicrobiales</taxon>
        <taxon>Phyllobacteriaceae</taxon>
        <taxon>Mesorhizobium</taxon>
    </lineage>
</organism>
<protein>
    <submittedName>
        <fullName evidence="1">Uncharacterized protein</fullName>
    </submittedName>
</protein>
<name>A0A0K2VZV3_MESPL</name>
<dbReference type="EMBL" id="CCND01000015">
    <property type="protein sequence ID" value="CDX57745.1"/>
    <property type="molecule type" value="Genomic_DNA"/>
</dbReference>
<dbReference type="AlphaFoldDB" id="A0A0K2VZV3"/>
<proteinExistence type="predicted"/>
<reference evidence="2" key="1">
    <citation type="submission" date="2014-08" db="EMBL/GenBank/DDBJ databases">
        <authorList>
            <person name="Edwards T."/>
        </authorList>
    </citation>
    <scope>NUCLEOTIDE SEQUENCE [LARGE SCALE GENOMIC DNA]</scope>
</reference>
<dbReference type="Proteomes" id="UP000182888">
    <property type="component" value="Unassembled WGS sequence"/>
</dbReference>